<organism evidence="1 2">
    <name type="scientific">Actinocorallia longicatena</name>
    <dbReference type="NCBI Taxonomy" id="111803"/>
    <lineage>
        <taxon>Bacteria</taxon>
        <taxon>Bacillati</taxon>
        <taxon>Actinomycetota</taxon>
        <taxon>Actinomycetes</taxon>
        <taxon>Streptosporangiales</taxon>
        <taxon>Thermomonosporaceae</taxon>
        <taxon>Actinocorallia</taxon>
    </lineage>
</organism>
<reference evidence="2" key="1">
    <citation type="journal article" date="2019" name="Int. J. Syst. Evol. Microbiol.">
        <title>The Global Catalogue of Microorganisms (GCM) 10K type strain sequencing project: providing services to taxonomists for standard genome sequencing and annotation.</title>
        <authorList>
            <consortium name="The Broad Institute Genomics Platform"/>
            <consortium name="The Broad Institute Genome Sequencing Center for Infectious Disease"/>
            <person name="Wu L."/>
            <person name="Ma J."/>
        </authorList>
    </citation>
    <scope>NUCLEOTIDE SEQUENCE [LARGE SCALE GENOMIC DNA]</scope>
    <source>
        <strain evidence="2">JCM 9377</strain>
    </source>
</reference>
<gene>
    <name evidence="1" type="ORF">GCM10010468_58060</name>
</gene>
<keyword evidence="2" id="KW-1185">Reference proteome</keyword>
<accession>A0ABP6QGA9</accession>
<protein>
    <submittedName>
        <fullName evidence="1">Uncharacterized protein</fullName>
    </submittedName>
</protein>
<evidence type="ECO:0000313" key="1">
    <source>
        <dbReference type="EMBL" id="GAA3228583.1"/>
    </source>
</evidence>
<dbReference type="Proteomes" id="UP001501237">
    <property type="component" value="Unassembled WGS sequence"/>
</dbReference>
<dbReference type="EMBL" id="BAAAUV010000018">
    <property type="protein sequence ID" value="GAA3228583.1"/>
    <property type="molecule type" value="Genomic_DNA"/>
</dbReference>
<proteinExistence type="predicted"/>
<evidence type="ECO:0000313" key="2">
    <source>
        <dbReference type="Proteomes" id="UP001501237"/>
    </source>
</evidence>
<comment type="caution">
    <text evidence="1">The sequence shown here is derived from an EMBL/GenBank/DDBJ whole genome shotgun (WGS) entry which is preliminary data.</text>
</comment>
<name>A0ABP6QGA9_9ACTN</name>
<sequence>MPDMAAEKRYRELVRLSYLILPGDGSREVRLALARRIVDRNLPRRPVSGRTYFEARQRVLRQSLHPSRRLRIRLVPWQRGLPAAVPGNPALAALEPGERVTYVLRRVAKLRRYIVRDLLVDLGVGDPQTLLTRVEEMPDLDVLAPVNVGKRRRFRRSRVPLLVATALTCALVAAVEVEEHSHSVAAARATHHPTPAPVRPTKAPLPVPPAETVYWKGTLPAKGGAAELRCRRETLPDGTVRQAGILIVRKVRFVASECADGATGLWWKAPSQRWYYLAAARPGLQVKLAGVKRKGALAYVKGTKAKKTPLRKPVLTTVAVKAGGTT</sequence>